<dbReference type="CDD" id="cd00586">
    <property type="entry name" value="4HBT"/>
    <property type="match status" value="1"/>
</dbReference>
<keyword evidence="4" id="KW-1185">Reference proteome</keyword>
<dbReference type="PANTHER" id="PTHR31793:SF27">
    <property type="entry name" value="NOVEL THIOESTERASE SUPERFAMILY DOMAIN AND SAPOSIN A-TYPE DOMAIN CONTAINING PROTEIN (0610012H03RIK)"/>
    <property type="match status" value="1"/>
</dbReference>
<proteinExistence type="inferred from homology"/>
<dbReference type="InterPro" id="IPR029069">
    <property type="entry name" value="HotDog_dom_sf"/>
</dbReference>
<reference evidence="3 4" key="1">
    <citation type="submission" date="2017-06" db="EMBL/GenBank/DDBJ databases">
        <authorList>
            <person name="Kim H.J."/>
            <person name="Triplett B.A."/>
        </authorList>
    </citation>
    <scope>NUCLEOTIDE SEQUENCE [LARGE SCALE GENOMIC DNA]</scope>
    <source>
        <strain evidence="3 4">DS15</strain>
    </source>
</reference>
<dbReference type="InterPro" id="IPR050563">
    <property type="entry name" value="4-hydroxybenzoyl-CoA_TE"/>
</dbReference>
<accession>A0A239IYT1</accession>
<gene>
    <name evidence="3" type="ORF">SAMN06295955_1095</name>
</gene>
<dbReference type="GO" id="GO:0047617">
    <property type="term" value="F:fatty acyl-CoA hydrolase activity"/>
    <property type="evidence" value="ECO:0007669"/>
    <property type="project" value="TreeGrafter"/>
</dbReference>
<evidence type="ECO:0000313" key="3">
    <source>
        <dbReference type="EMBL" id="SNS98936.1"/>
    </source>
</evidence>
<evidence type="ECO:0000256" key="1">
    <source>
        <dbReference type="ARBA" id="ARBA00005953"/>
    </source>
</evidence>
<keyword evidence="2 3" id="KW-0378">Hydrolase</keyword>
<dbReference type="RefSeq" id="WP_089216336.1">
    <property type="nucleotide sequence ID" value="NZ_FZPA01000009.1"/>
</dbReference>
<dbReference type="PANTHER" id="PTHR31793">
    <property type="entry name" value="4-HYDROXYBENZOYL-COA THIOESTERASE FAMILY MEMBER"/>
    <property type="match status" value="1"/>
</dbReference>
<dbReference type="EMBL" id="FZPA01000009">
    <property type="protein sequence ID" value="SNS98936.1"/>
    <property type="molecule type" value="Genomic_DNA"/>
</dbReference>
<dbReference type="OrthoDB" id="9799036at2"/>
<dbReference type="Pfam" id="PF13279">
    <property type="entry name" value="4HBT_2"/>
    <property type="match status" value="1"/>
</dbReference>
<protein>
    <submittedName>
        <fullName evidence="3">Acyl-CoA thioester hydrolase</fullName>
    </submittedName>
</protein>
<name>A0A239IYT1_9SPHN</name>
<sequence>MARNDFRFHVTKRVRYAEIDAQAVVFNSRYLEYFDIGITEYWRAAGVHDRWPHHASPEFHVARAEVDYKAPILLDEEIDICVRASRVGRSSMTYLFELHGKGREDLRAGGLLVNVHVGEARGAPAPVPDEFVSLFEAFEGCGLRA</sequence>
<dbReference type="PIRSF" id="PIRSF003230">
    <property type="entry name" value="YbgC"/>
    <property type="match status" value="1"/>
</dbReference>
<comment type="similarity">
    <text evidence="1">Belongs to the 4-hydroxybenzoyl-CoA thioesterase family.</text>
</comment>
<evidence type="ECO:0000256" key="2">
    <source>
        <dbReference type="ARBA" id="ARBA00022801"/>
    </source>
</evidence>
<evidence type="ECO:0000313" key="4">
    <source>
        <dbReference type="Proteomes" id="UP000198339"/>
    </source>
</evidence>
<dbReference type="AlphaFoldDB" id="A0A239IYT1"/>
<dbReference type="NCBIfam" id="TIGR00051">
    <property type="entry name" value="YbgC/FadM family acyl-CoA thioesterase"/>
    <property type="match status" value="1"/>
</dbReference>
<dbReference type="InterPro" id="IPR006684">
    <property type="entry name" value="YbgC/YbaW"/>
</dbReference>
<organism evidence="3 4">
    <name type="scientific">Sphingopyxis indica</name>
    <dbReference type="NCBI Taxonomy" id="436663"/>
    <lineage>
        <taxon>Bacteria</taxon>
        <taxon>Pseudomonadati</taxon>
        <taxon>Pseudomonadota</taxon>
        <taxon>Alphaproteobacteria</taxon>
        <taxon>Sphingomonadales</taxon>
        <taxon>Sphingomonadaceae</taxon>
        <taxon>Sphingopyxis</taxon>
    </lineage>
</organism>
<dbReference type="Proteomes" id="UP000198339">
    <property type="component" value="Unassembled WGS sequence"/>
</dbReference>
<dbReference type="SUPFAM" id="SSF54637">
    <property type="entry name" value="Thioesterase/thiol ester dehydrase-isomerase"/>
    <property type="match status" value="1"/>
</dbReference>
<dbReference type="Gene3D" id="3.10.129.10">
    <property type="entry name" value="Hotdog Thioesterase"/>
    <property type="match status" value="1"/>
</dbReference>